<reference evidence="2" key="1">
    <citation type="submission" date="2021-01" db="EMBL/GenBank/DDBJ databases">
        <authorList>
            <person name="Corre E."/>
            <person name="Pelletier E."/>
            <person name="Niang G."/>
            <person name="Scheremetjew M."/>
            <person name="Finn R."/>
            <person name="Kale V."/>
            <person name="Holt S."/>
            <person name="Cochrane G."/>
            <person name="Meng A."/>
            <person name="Brown T."/>
            <person name="Cohen L."/>
        </authorList>
    </citation>
    <scope>NUCLEOTIDE SEQUENCE</scope>
    <source>
        <strain evidence="2">CCMP3107</strain>
    </source>
</reference>
<dbReference type="Pfam" id="PF00240">
    <property type="entry name" value="ubiquitin"/>
    <property type="match status" value="1"/>
</dbReference>
<proteinExistence type="predicted"/>
<evidence type="ECO:0000259" key="1">
    <source>
        <dbReference type="PROSITE" id="PS50053"/>
    </source>
</evidence>
<evidence type="ECO:0000313" key="2">
    <source>
        <dbReference type="EMBL" id="CAE0652138.1"/>
    </source>
</evidence>
<dbReference type="Gene3D" id="3.10.20.90">
    <property type="entry name" value="Phosphatidylinositol 3-kinase Catalytic Subunit, Chain A, domain 1"/>
    <property type="match status" value="1"/>
</dbReference>
<dbReference type="InterPro" id="IPR029071">
    <property type="entry name" value="Ubiquitin-like_domsf"/>
</dbReference>
<sequence length="223" mass="25380">MVQVNSASTEPTLDSINRGIEQIQVSTSCGDDFTIECNEDRSVAQIKREIEERTGVPAKSQLIMQDGKIVNEGSVEAGRPVEVRYNMAGGVDFQIKTDFPTGLCREKCLCCECHWGDFPDIAKEDFITNLCLCIESKCGLDDWMRLRYCCLVLDLNPFKFELDTNAPDCIKTQCLISKCALKLPLMDIAKEPFISRRCFCLFDSCDFSMDMKEFQYFCLYLKL</sequence>
<accession>A0A6V2WFW1</accession>
<feature type="domain" description="Ubiquitin-like" evidence="1">
    <location>
        <begin position="21"/>
        <end position="72"/>
    </location>
</feature>
<organism evidence="2">
    <name type="scientific">Heterosigma akashiwo</name>
    <name type="common">Chromophytic alga</name>
    <name type="synonym">Heterosigma carterae</name>
    <dbReference type="NCBI Taxonomy" id="2829"/>
    <lineage>
        <taxon>Eukaryota</taxon>
        <taxon>Sar</taxon>
        <taxon>Stramenopiles</taxon>
        <taxon>Ochrophyta</taxon>
        <taxon>Raphidophyceae</taxon>
        <taxon>Chattonellales</taxon>
        <taxon>Chattonellaceae</taxon>
        <taxon>Heterosigma</taxon>
    </lineage>
</organism>
<dbReference type="AlphaFoldDB" id="A0A6V2WFW1"/>
<dbReference type="CDD" id="cd17039">
    <property type="entry name" value="Ubl_ubiquitin_like"/>
    <property type="match status" value="1"/>
</dbReference>
<dbReference type="InterPro" id="IPR000626">
    <property type="entry name" value="Ubiquitin-like_dom"/>
</dbReference>
<gene>
    <name evidence="2" type="ORF">HAKA00212_LOCUS25686</name>
</gene>
<dbReference type="SUPFAM" id="SSF54236">
    <property type="entry name" value="Ubiquitin-like"/>
    <property type="match status" value="1"/>
</dbReference>
<dbReference type="EMBL" id="HBIU01059191">
    <property type="protein sequence ID" value="CAE0652138.1"/>
    <property type="molecule type" value="Transcribed_RNA"/>
</dbReference>
<protein>
    <recommendedName>
        <fullName evidence="1">Ubiquitin-like domain-containing protein</fullName>
    </recommendedName>
</protein>
<name>A0A6V2WFW1_HETAK</name>
<dbReference type="PROSITE" id="PS50053">
    <property type="entry name" value="UBIQUITIN_2"/>
    <property type="match status" value="1"/>
</dbReference>